<comment type="caution">
    <text evidence="2">The sequence shown here is derived from an EMBL/GenBank/DDBJ whole genome shotgun (WGS) entry which is preliminary data.</text>
</comment>
<keyword evidence="1" id="KW-0472">Membrane</keyword>
<protein>
    <submittedName>
        <fullName evidence="2">Uncharacterized protein</fullName>
    </submittedName>
</protein>
<organism evidence="2">
    <name type="scientific">marine sediment metagenome</name>
    <dbReference type="NCBI Taxonomy" id="412755"/>
    <lineage>
        <taxon>unclassified sequences</taxon>
        <taxon>metagenomes</taxon>
        <taxon>ecological metagenomes</taxon>
    </lineage>
</organism>
<dbReference type="AlphaFoldDB" id="A0A0F8WYI1"/>
<reference evidence="2" key="1">
    <citation type="journal article" date="2015" name="Nature">
        <title>Complex archaea that bridge the gap between prokaryotes and eukaryotes.</title>
        <authorList>
            <person name="Spang A."/>
            <person name="Saw J.H."/>
            <person name="Jorgensen S.L."/>
            <person name="Zaremba-Niedzwiedzka K."/>
            <person name="Martijn J."/>
            <person name="Lind A.E."/>
            <person name="van Eijk R."/>
            <person name="Schleper C."/>
            <person name="Guy L."/>
            <person name="Ettema T.J."/>
        </authorList>
    </citation>
    <scope>NUCLEOTIDE SEQUENCE</scope>
</reference>
<accession>A0A0F8WYI1</accession>
<evidence type="ECO:0000313" key="2">
    <source>
        <dbReference type="EMBL" id="KKK53500.1"/>
    </source>
</evidence>
<feature type="transmembrane region" description="Helical" evidence="1">
    <location>
        <begin position="250"/>
        <end position="273"/>
    </location>
</feature>
<feature type="non-terminal residue" evidence="2">
    <location>
        <position position="1"/>
    </location>
</feature>
<sequence>PNLEKAVAFASQHLQQPLSLDFKKIFYDVEVGKFSTIKESLDNYLQIWKGDSSEFIEAFHLIESSLFEPNNTKRISTLEKSLQVILDGVYDKMLKFTHNVRSPLTNVYMLGVVLPTLGLALLPLASAMIGDYLKWYHVIILFNLIIPFFVFYLTDKIMMQRPGGYGETDLLERNPLYFKYKSKKPYVNASLILVLFLIIGFLPLVFQYTPIPSLLGLEKDISFSQIGFGIFGDEKIFGFIQEGNKFTGPFGVGALVLSMFIPLGLALFFSMVYHGRTKELIIEREKTRRLEKEFNNSLFQLGNRIGNGVPPELAFGKLADSSRSLITEDFFKRVNYNIRRNGMGVE</sequence>
<evidence type="ECO:0000256" key="1">
    <source>
        <dbReference type="SAM" id="Phobius"/>
    </source>
</evidence>
<dbReference type="EMBL" id="LAZR01066471">
    <property type="protein sequence ID" value="KKK53500.1"/>
    <property type="molecule type" value="Genomic_DNA"/>
</dbReference>
<feature type="transmembrane region" description="Helical" evidence="1">
    <location>
        <begin position="186"/>
        <end position="206"/>
    </location>
</feature>
<feature type="transmembrane region" description="Helical" evidence="1">
    <location>
        <begin position="107"/>
        <end position="129"/>
    </location>
</feature>
<keyword evidence="1" id="KW-0812">Transmembrane</keyword>
<feature type="non-terminal residue" evidence="2">
    <location>
        <position position="346"/>
    </location>
</feature>
<gene>
    <name evidence="2" type="ORF">LCGC14_3094170</name>
</gene>
<name>A0A0F8WYI1_9ZZZZ</name>
<feature type="transmembrane region" description="Helical" evidence="1">
    <location>
        <begin position="135"/>
        <end position="153"/>
    </location>
</feature>
<proteinExistence type="predicted"/>
<keyword evidence="1" id="KW-1133">Transmembrane helix</keyword>